<feature type="non-terminal residue" evidence="1">
    <location>
        <position position="101"/>
    </location>
</feature>
<dbReference type="Proteomes" id="UP000708148">
    <property type="component" value="Unassembled WGS sequence"/>
</dbReference>
<feature type="non-terminal residue" evidence="1">
    <location>
        <position position="1"/>
    </location>
</feature>
<gene>
    <name evidence="1" type="ORF">OSTQU699_LOCUS2574</name>
</gene>
<name>A0A8S1IQ22_9CHLO</name>
<sequence>PSPPMLPPAPEICPDGSEATEMLCDCKIISIDDFYALTQVTSVAGSSCKPVCEDRDRDLSNCKASCEEGRWDYTCVWHGCGTTIQAQAVDIIRTEACEYKE</sequence>
<evidence type="ECO:0000313" key="1">
    <source>
        <dbReference type="EMBL" id="CAD7697213.1"/>
    </source>
</evidence>
<reference evidence="1" key="1">
    <citation type="submission" date="2020-12" db="EMBL/GenBank/DDBJ databases">
        <authorList>
            <person name="Iha C."/>
        </authorList>
    </citation>
    <scope>NUCLEOTIDE SEQUENCE</scope>
</reference>
<accession>A0A8S1IQ22</accession>
<comment type="caution">
    <text evidence="1">The sequence shown here is derived from an EMBL/GenBank/DDBJ whole genome shotgun (WGS) entry which is preliminary data.</text>
</comment>
<dbReference type="EMBL" id="CAJHUC010000626">
    <property type="protein sequence ID" value="CAD7697213.1"/>
    <property type="molecule type" value="Genomic_DNA"/>
</dbReference>
<protein>
    <submittedName>
        <fullName evidence="1">Uncharacterized protein</fullName>
    </submittedName>
</protein>
<evidence type="ECO:0000313" key="2">
    <source>
        <dbReference type="Proteomes" id="UP000708148"/>
    </source>
</evidence>
<organism evidence="1 2">
    <name type="scientific">Ostreobium quekettii</name>
    <dbReference type="NCBI Taxonomy" id="121088"/>
    <lineage>
        <taxon>Eukaryota</taxon>
        <taxon>Viridiplantae</taxon>
        <taxon>Chlorophyta</taxon>
        <taxon>core chlorophytes</taxon>
        <taxon>Ulvophyceae</taxon>
        <taxon>TCBD clade</taxon>
        <taxon>Bryopsidales</taxon>
        <taxon>Ostreobineae</taxon>
        <taxon>Ostreobiaceae</taxon>
        <taxon>Ostreobium</taxon>
    </lineage>
</organism>
<proteinExistence type="predicted"/>
<keyword evidence="2" id="KW-1185">Reference proteome</keyword>
<dbReference type="AlphaFoldDB" id="A0A8S1IQ22"/>